<dbReference type="GO" id="GO:0009055">
    <property type="term" value="F:electron transfer activity"/>
    <property type="evidence" value="ECO:0007669"/>
    <property type="project" value="InterPro"/>
</dbReference>
<dbReference type="PIRSF" id="PIRSF000090">
    <property type="entry name" value="Beta-ETF"/>
    <property type="match status" value="1"/>
</dbReference>
<proteinExistence type="predicted"/>
<name>A0A520KVT5_9EURY</name>
<dbReference type="PANTHER" id="PTHR21294:SF17">
    <property type="entry name" value="PROTEIN FIXA"/>
    <property type="match status" value="1"/>
</dbReference>
<feature type="domain" description="Electron transfer flavoprotein alpha/beta-subunit N-terminal" evidence="1">
    <location>
        <begin position="30"/>
        <end position="223"/>
    </location>
</feature>
<reference evidence="2 3" key="1">
    <citation type="journal article" date="2019" name="Nat. Microbiol.">
        <title>Wide diversity of methane and short-chain alkane metabolisms in uncultured archaea.</title>
        <authorList>
            <person name="Borrel G."/>
            <person name="Adam P.S."/>
            <person name="McKay L.J."/>
            <person name="Chen L.X."/>
            <person name="Sierra-Garcia I.N."/>
            <person name="Sieber C.M."/>
            <person name="Letourneur Q."/>
            <person name="Ghozlane A."/>
            <person name="Andersen G.L."/>
            <person name="Li W.J."/>
            <person name="Hallam S.J."/>
            <person name="Muyzer G."/>
            <person name="de Oliveira V.M."/>
            <person name="Inskeep W.P."/>
            <person name="Banfield J.F."/>
            <person name="Gribaldo S."/>
        </authorList>
    </citation>
    <scope>NUCLEOTIDE SEQUENCE [LARGE SCALE GENOMIC DNA]</scope>
    <source>
        <strain evidence="2">NM1b</strain>
    </source>
</reference>
<protein>
    <submittedName>
        <fullName evidence="2">Electron transfer flavoprotein beta subunit/FixA family protein</fullName>
    </submittedName>
</protein>
<evidence type="ECO:0000259" key="1">
    <source>
        <dbReference type="SMART" id="SM00893"/>
    </source>
</evidence>
<gene>
    <name evidence="2" type="ORF">EF807_08230</name>
</gene>
<dbReference type="AlphaFoldDB" id="A0A520KVT5"/>
<accession>A0A520KVT5</accession>
<dbReference type="Pfam" id="PF01012">
    <property type="entry name" value="ETF"/>
    <property type="match status" value="1"/>
</dbReference>
<dbReference type="PANTHER" id="PTHR21294">
    <property type="entry name" value="ELECTRON TRANSFER FLAVOPROTEIN BETA-SUBUNIT"/>
    <property type="match status" value="1"/>
</dbReference>
<evidence type="ECO:0000313" key="2">
    <source>
        <dbReference type="EMBL" id="RZN66751.1"/>
    </source>
</evidence>
<dbReference type="CDD" id="cd01714">
    <property type="entry name" value="ETF_beta"/>
    <property type="match status" value="1"/>
</dbReference>
<dbReference type="InterPro" id="IPR033948">
    <property type="entry name" value="ETF_beta_N"/>
</dbReference>
<comment type="caution">
    <text evidence="2">The sequence shown here is derived from an EMBL/GenBank/DDBJ whole genome shotgun (WGS) entry which is preliminary data.</text>
</comment>
<evidence type="ECO:0000313" key="3">
    <source>
        <dbReference type="Proteomes" id="UP000320766"/>
    </source>
</evidence>
<dbReference type="Gene3D" id="3.40.50.620">
    <property type="entry name" value="HUPs"/>
    <property type="match status" value="1"/>
</dbReference>
<organism evidence="2 3">
    <name type="scientific">Candidatus Methanolliviera hydrocarbonicum</name>
    <dbReference type="NCBI Taxonomy" id="2491085"/>
    <lineage>
        <taxon>Archaea</taxon>
        <taxon>Methanobacteriati</taxon>
        <taxon>Methanobacteriota</taxon>
        <taxon>Candidatus Methanoliparia</taxon>
        <taxon>Candidatus Methanoliparales</taxon>
        <taxon>Candidatus Methanollivieraceae</taxon>
        <taxon>Candidatus Methanolliviera</taxon>
    </lineage>
</organism>
<dbReference type="EMBL" id="RXIL01000153">
    <property type="protein sequence ID" value="RZN66751.1"/>
    <property type="molecule type" value="Genomic_DNA"/>
</dbReference>
<sequence>MNEEINIIVCIKQVPDPEGPPSAFQVDSKEMWVIPKGIPPVLSPFDENALESALHIKDTNKNVRITAISMGKKLARAVVIKALAVGADEIILLEDKNFDPKRLDCYSVAYVLATAIKKIGKYDLILLGRQAADWNFGQVGSGIAEIFEIPSITLAQNVKLEDGNVMVERVLPDGYEVIRVSMPVLITVSHEVGDLRYPSMHDIKKSKNKPITTWNIRDLGIELPQGHINLLKLFVPKQEKTCHFVEGESLEEAGANLALKLKEDKII</sequence>
<dbReference type="InterPro" id="IPR014730">
    <property type="entry name" value="ETF_a/b_N"/>
</dbReference>
<dbReference type="SMART" id="SM00893">
    <property type="entry name" value="ETF"/>
    <property type="match status" value="1"/>
</dbReference>
<dbReference type="InterPro" id="IPR014729">
    <property type="entry name" value="Rossmann-like_a/b/a_fold"/>
</dbReference>
<dbReference type="SUPFAM" id="SSF52402">
    <property type="entry name" value="Adenine nucleotide alpha hydrolases-like"/>
    <property type="match status" value="1"/>
</dbReference>
<dbReference type="Proteomes" id="UP000320766">
    <property type="component" value="Unassembled WGS sequence"/>
</dbReference>
<dbReference type="InterPro" id="IPR012255">
    <property type="entry name" value="ETF_b"/>
</dbReference>